<feature type="region of interest" description="Disordered" evidence="1">
    <location>
        <begin position="218"/>
        <end position="241"/>
    </location>
</feature>
<dbReference type="RefSeq" id="WP_076343936.1">
    <property type="nucleotide sequence ID" value="NZ_CP019082.1"/>
</dbReference>
<evidence type="ECO:0000313" key="2">
    <source>
        <dbReference type="EMBL" id="APW59763.1"/>
    </source>
</evidence>
<protein>
    <submittedName>
        <fullName evidence="2">Uncharacterized protein</fullName>
    </submittedName>
</protein>
<dbReference type="Proteomes" id="UP000186309">
    <property type="component" value="Chromosome"/>
</dbReference>
<dbReference type="KEGG" id="pbor:BSF38_01217"/>
<gene>
    <name evidence="2" type="ORF">BSF38_01217</name>
</gene>
<dbReference type="STRING" id="1387353.BSF38_01217"/>
<evidence type="ECO:0000313" key="3">
    <source>
        <dbReference type="Proteomes" id="UP000186309"/>
    </source>
</evidence>
<evidence type="ECO:0000256" key="1">
    <source>
        <dbReference type="SAM" id="MobiDB-lite"/>
    </source>
</evidence>
<organism evidence="2 3">
    <name type="scientific">Paludisphaera borealis</name>
    <dbReference type="NCBI Taxonomy" id="1387353"/>
    <lineage>
        <taxon>Bacteria</taxon>
        <taxon>Pseudomonadati</taxon>
        <taxon>Planctomycetota</taxon>
        <taxon>Planctomycetia</taxon>
        <taxon>Isosphaerales</taxon>
        <taxon>Isosphaeraceae</taxon>
        <taxon>Paludisphaera</taxon>
    </lineage>
</organism>
<reference evidence="3" key="1">
    <citation type="submission" date="2016-12" db="EMBL/GenBank/DDBJ databases">
        <title>Comparative genomics of four Isosphaeraceae planctomycetes: a common pool of plasmids and glycoside hydrolase genes.</title>
        <authorList>
            <person name="Ivanova A."/>
        </authorList>
    </citation>
    <scope>NUCLEOTIDE SEQUENCE [LARGE SCALE GENOMIC DNA]</scope>
    <source>
        <strain evidence="3">PX4</strain>
    </source>
</reference>
<dbReference type="EMBL" id="CP019082">
    <property type="protein sequence ID" value="APW59763.1"/>
    <property type="molecule type" value="Genomic_DNA"/>
</dbReference>
<accession>A0A1U7CLK5</accession>
<dbReference type="AlphaFoldDB" id="A0A1U7CLK5"/>
<sequence>MNSPWLAANLDDPTALDPLSAEIRAWDPAFDLYRPASDALLYEPDGTLYAIALQAPMTAAYNHRTRDVRPGDLLIVPSGLPVGIEPTVDLLSLRFEGEPPDHFRERFIQVWGYDYLPAVEGGAIVADADLRFPLSYEVRWIEESTELPPGSSSLGRRLLIVLEGTITIEAGDGAPATVELAPRHVLLTDGGGDLVVRGPGRLAVLRIEPEIVFSARRAASRRAGTQATPEYLPPSPQPSGS</sequence>
<keyword evidence="3" id="KW-1185">Reference proteome</keyword>
<feature type="compositionally biased region" description="Pro residues" evidence="1">
    <location>
        <begin position="231"/>
        <end position="241"/>
    </location>
</feature>
<proteinExistence type="predicted"/>
<name>A0A1U7CLK5_9BACT</name>